<dbReference type="InterPro" id="IPR044527">
    <property type="entry name" value="NrtA/CpmA_ABC-bd_dom"/>
</dbReference>
<keyword evidence="5" id="KW-0472">Membrane</keyword>
<comment type="caution">
    <text evidence="7">The sequence shown here is derived from an EMBL/GenBank/DDBJ whole genome shotgun (WGS) entry which is preliminary data.</text>
</comment>
<protein>
    <submittedName>
        <fullName evidence="7">NitT/TauT family transport system substrate-binding protein</fullName>
    </submittedName>
</protein>
<keyword evidence="8" id="KW-1185">Reference proteome</keyword>
<feature type="chain" id="PRO_5039231259" evidence="6">
    <location>
        <begin position="22"/>
        <end position="326"/>
    </location>
</feature>
<dbReference type="GO" id="GO:0005886">
    <property type="term" value="C:plasma membrane"/>
    <property type="evidence" value="ECO:0007669"/>
    <property type="project" value="UniProtKB-SubCell"/>
</dbReference>
<dbReference type="PANTHER" id="PTHR30024">
    <property type="entry name" value="ALIPHATIC SULFONATES-BINDING PROTEIN-RELATED"/>
    <property type="match status" value="1"/>
</dbReference>
<organism evidence="7 8">
    <name type="scientific">Salisediminibacterium halotolerans</name>
    <dbReference type="NCBI Taxonomy" id="517425"/>
    <lineage>
        <taxon>Bacteria</taxon>
        <taxon>Bacillati</taxon>
        <taxon>Bacillota</taxon>
        <taxon>Bacilli</taxon>
        <taxon>Bacillales</taxon>
        <taxon>Bacillaceae</taxon>
        <taxon>Salisediminibacterium</taxon>
    </lineage>
</organism>
<dbReference type="OrthoDB" id="570524at2"/>
<dbReference type="AlphaFoldDB" id="A0A1H9U955"/>
<dbReference type="CDD" id="cd13553">
    <property type="entry name" value="PBP2_NrtA_CpmA_like"/>
    <property type="match status" value="1"/>
</dbReference>
<evidence type="ECO:0000256" key="1">
    <source>
        <dbReference type="ARBA" id="ARBA00004533"/>
    </source>
</evidence>
<evidence type="ECO:0000256" key="4">
    <source>
        <dbReference type="ARBA" id="ARBA00022519"/>
    </source>
</evidence>
<dbReference type="STRING" id="1464123.SAMN05444126_11340"/>
<sequence length="326" mass="35947">MNRRKKLTIYSMLCSSFVVSACQTPPSAETDREVIRIGHLPITHAAPLYFLDANQDDYFDGGAEVELVRFSSWIELMDALNAGRIDGASVLFELAMKAKERGIGLHAAALGHREGNAVITGNEIDDLAELKGESVAIPHTLSAHHLLLDEMLERAGVPYDAVDVVEMPPAEMPAALGEGQVASYIVAEPFGALGVQNGVGEVEYQSQDFCPDNCLCCALVLRDDFADANPEFADKFVESYAAAGKEAGDPTEQAIETHQAYLDVDDNVLEQSLGWISYDDLRIREEEYDYLQNKLTEMDLIDEPPDYSEFVNDEIVRDMDMDGESR</sequence>
<evidence type="ECO:0000313" key="7">
    <source>
        <dbReference type="EMBL" id="SES05996.1"/>
    </source>
</evidence>
<dbReference type="Gene3D" id="3.40.190.10">
    <property type="entry name" value="Periplasmic binding protein-like II"/>
    <property type="match status" value="2"/>
</dbReference>
<dbReference type="RefSeq" id="WP_093072999.1">
    <property type="nucleotide sequence ID" value="NZ_FOGV01000013.1"/>
</dbReference>
<keyword evidence="4" id="KW-0997">Cell inner membrane</keyword>
<keyword evidence="2" id="KW-0813">Transport</keyword>
<reference evidence="8" key="1">
    <citation type="submission" date="2016-10" db="EMBL/GenBank/DDBJ databases">
        <authorList>
            <person name="de Groot N.N."/>
        </authorList>
    </citation>
    <scope>NUCLEOTIDE SEQUENCE [LARGE SCALE GENOMIC DNA]</scope>
    <source>
        <strain evidence="8">10nlg</strain>
    </source>
</reference>
<evidence type="ECO:0000313" key="8">
    <source>
        <dbReference type="Proteomes" id="UP000199318"/>
    </source>
</evidence>
<comment type="subcellular location">
    <subcellularLocation>
        <location evidence="1">Cell inner membrane</location>
    </subcellularLocation>
</comment>
<dbReference type="PROSITE" id="PS51257">
    <property type="entry name" value="PROKAR_LIPOPROTEIN"/>
    <property type="match status" value="1"/>
</dbReference>
<evidence type="ECO:0000256" key="2">
    <source>
        <dbReference type="ARBA" id="ARBA00022448"/>
    </source>
</evidence>
<dbReference type="EMBL" id="FOGV01000013">
    <property type="protein sequence ID" value="SES05996.1"/>
    <property type="molecule type" value="Genomic_DNA"/>
</dbReference>
<evidence type="ECO:0000256" key="3">
    <source>
        <dbReference type="ARBA" id="ARBA00022475"/>
    </source>
</evidence>
<dbReference type="PANTHER" id="PTHR30024:SF43">
    <property type="entry name" value="BLL4572 PROTEIN"/>
    <property type="match status" value="1"/>
</dbReference>
<dbReference type="Proteomes" id="UP000199318">
    <property type="component" value="Unassembled WGS sequence"/>
</dbReference>
<evidence type="ECO:0000256" key="5">
    <source>
        <dbReference type="ARBA" id="ARBA00023136"/>
    </source>
</evidence>
<keyword evidence="3" id="KW-1003">Cell membrane</keyword>
<feature type="signal peptide" evidence="6">
    <location>
        <begin position="1"/>
        <end position="21"/>
    </location>
</feature>
<name>A0A1H9U955_9BACI</name>
<dbReference type="SUPFAM" id="SSF53850">
    <property type="entry name" value="Periplasmic binding protein-like II"/>
    <property type="match status" value="1"/>
</dbReference>
<evidence type="ECO:0000256" key="6">
    <source>
        <dbReference type="SAM" id="SignalP"/>
    </source>
</evidence>
<dbReference type="Pfam" id="PF13379">
    <property type="entry name" value="NMT1_2"/>
    <property type="match status" value="1"/>
</dbReference>
<gene>
    <name evidence="7" type="ORF">SAMN05444126_11340</name>
</gene>
<keyword evidence="6" id="KW-0732">Signal</keyword>
<proteinExistence type="predicted"/>
<accession>A0A1H9U955</accession>